<dbReference type="InterPro" id="IPR026353">
    <property type="entry name" value="Hypoxan-DNA_Glyclase"/>
</dbReference>
<protein>
    <submittedName>
        <fullName evidence="2">DNA-deoxyinosine glycosylase</fullName>
    </submittedName>
</protein>
<dbReference type="SMART" id="SM00987">
    <property type="entry name" value="UreE_C"/>
    <property type="match status" value="1"/>
</dbReference>
<evidence type="ECO:0000259" key="1">
    <source>
        <dbReference type="SMART" id="SM00986"/>
    </source>
</evidence>
<dbReference type="Proteomes" id="UP000244173">
    <property type="component" value="Chromosome"/>
</dbReference>
<dbReference type="EMBL" id="CP028519">
    <property type="protein sequence ID" value="AVY92948.1"/>
    <property type="molecule type" value="Genomic_DNA"/>
</dbReference>
<dbReference type="SUPFAM" id="SSF52141">
    <property type="entry name" value="Uracil-DNA glycosylase-like"/>
    <property type="match status" value="1"/>
</dbReference>
<dbReference type="OrthoDB" id="9799921at2"/>
<proteinExistence type="predicted"/>
<evidence type="ECO:0000313" key="2">
    <source>
        <dbReference type="EMBL" id="AVY92948.1"/>
    </source>
</evidence>
<feature type="domain" description="Uracil-DNA glycosylase-like" evidence="1">
    <location>
        <begin position="18"/>
        <end position="167"/>
    </location>
</feature>
<dbReference type="InterPro" id="IPR036895">
    <property type="entry name" value="Uracil-DNA_glycosylase-like_sf"/>
</dbReference>
<dbReference type="STRING" id="1122240.GCA_000620105_01061"/>
<accession>A0A2S0P6H0</accession>
<name>A0A2S0P6H0_9NEIS</name>
<dbReference type="SMART" id="SM00986">
    <property type="entry name" value="UDG"/>
    <property type="match status" value="1"/>
</dbReference>
<organism evidence="2 3">
    <name type="scientific">Microvirgula aerodenitrificans</name>
    <dbReference type="NCBI Taxonomy" id="57480"/>
    <lineage>
        <taxon>Bacteria</taxon>
        <taxon>Pseudomonadati</taxon>
        <taxon>Pseudomonadota</taxon>
        <taxon>Betaproteobacteria</taxon>
        <taxon>Neisseriales</taxon>
        <taxon>Aquaspirillaceae</taxon>
        <taxon>Microvirgula</taxon>
    </lineage>
</organism>
<dbReference type="KEGG" id="maer:DAI18_01990"/>
<dbReference type="AlphaFoldDB" id="A0A2S0P6H0"/>
<dbReference type="Pfam" id="PF03167">
    <property type="entry name" value="UDG"/>
    <property type="match status" value="1"/>
</dbReference>
<dbReference type="InterPro" id="IPR005122">
    <property type="entry name" value="Uracil-DNA_glycosylase-like"/>
</dbReference>
<sequence length="172" mass="18761">MPAHPSTPEAPALKRCFPPVVAADTRVLVLGSLPGEASLAAGQYYAYPHNQFWRLLGDVLGHDLVSLDYPARLQALLAQRIGLWDVVAEARRRGSLDVAIRDARQNDLVDFLASLPALRLVAFNGKTAARAAVQLQGMALHCLELPSSSPANTRAYAAKLQVWQQIDGWLRD</sequence>
<dbReference type="RefSeq" id="WP_051528704.1">
    <property type="nucleotide sequence ID" value="NZ_CP028519.1"/>
</dbReference>
<evidence type="ECO:0000313" key="3">
    <source>
        <dbReference type="Proteomes" id="UP000244173"/>
    </source>
</evidence>
<dbReference type="Gene3D" id="3.40.470.10">
    <property type="entry name" value="Uracil-DNA glycosylase-like domain"/>
    <property type="match status" value="1"/>
</dbReference>
<dbReference type="CDD" id="cd10032">
    <property type="entry name" value="UDG-F6_HDG"/>
    <property type="match status" value="1"/>
</dbReference>
<keyword evidence="3" id="KW-1185">Reference proteome</keyword>
<reference evidence="2 3" key="1">
    <citation type="submission" date="2018-04" db="EMBL/GenBank/DDBJ databases">
        <title>Denitrifier Microvirgula.</title>
        <authorList>
            <person name="Anderson E."/>
            <person name="Jang J."/>
            <person name="Ishii S."/>
        </authorList>
    </citation>
    <scope>NUCLEOTIDE SEQUENCE [LARGE SCALE GENOMIC DNA]</scope>
    <source>
        <strain evidence="2 3">BE2.4</strain>
    </source>
</reference>
<dbReference type="NCBIfam" id="TIGR04274">
    <property type="entry name" value="hypoxanDNAglyco"/>
    <property type="match status" value="1"/>
</dbReference>
<gene>
    <name evidence="2" type="ORF">DAI18_01990</name>
</gene>